<dbReference type="CDD" id="cd00082">
    <property type="entry name" value="HisKA"/>
    <property type="match status" value="1"/>
</dbReference>
<dbReference type="Proteomes" id="UP001272242">
    <property type="component" value="Unassembled WGS sequence"/>
</dbReference>
<dbReference type="InterPro" id="IPR005467">
    <property type="entry name" value="His_kinase_dom"/>
</dbReference>
<gene>
    <name evidence="13" type="ORF">R5W23_003914</name>
</gene>
<feature type="modified residue" description="4-aspartylphosphate" evidence="6">
    <location>
        <position position="895"/>
    </location>
</feature>
<feature type="domain" description="PAC" evidence="12">
    <location>
        <begin position="528"/>
        <end position="580"/>
    </location>
</feature>
<dbReference type="InterPro" id="IPR004358">
    <property type="entry name" value="Sig_transdc_His_kin-like_C"/>
</dbReference>
<dbReference type="Pfam" id="PF00989">
    <property type="entry name" value="PAS"/>
    <property type="match status" value="1"/>
</dbReference>
<dbReference type="SUPFAM" id="SSF55785">
    <property type="entry name" value="PYP-like sensor domain (PAS domain)"/>
    <property type="match status" value="4"/>
</dbReference>
<dbReference type="PANTHER" id="PTHR43304:SF1">
    <property type="entry name" value="PAC DOMAIN-CONTAINING PROTEIN"/>
    <property type="match status" value="1"/>
</dbReference>
<comment type="caution">
    <text evidence="13">The sequence shown here is derived from an EMBL/GenBank/DDBJ whole genome shotgun (WGS) entry which is preliminary data.</text>
</comment>
<name>A0ABU5F5Q2_9BACT</name>
<dbReference type="Pfam" id="PF13426">
    <property type="entry name" value="PAS_9"/>
    <property type="match status" value="1"/>
</dbReference>
<dbReference type="NCBIfam" id="TIGR00229">
    <property type="entry name" value="sensory_box"/>
    <property type="match status" value="4"/>
</dbReference>
<dbReference type="PROSITE" id="PS50112">
    <property type="entry name" value="PAS"/>
    <property type="match status" value="4"/>
</dbReference>
<dbReference type="PROSITE" id="PS50113">
    <property type="entry name" value="PAC"/>
    <property type="match status" value="2"/>
</dbReference>
<evidence type="ECO:0000259" key="10">
    <source>
        <dbReference type="PROSITE" id="PS50110"/>
    </source>
</evidence>
<feature type="region of interest" description="Disordered" evidence="7">
    <location>
        <begin position="389"/>
        <end position="411"/>
    </location>
</feature>
<dbReference type="InterPro" id="IPR052162">
    <property type="entry name" value="Sensor_kinase/Photoreceptor"/>
</dbReference>
<evidence type="ECO:0000256" key="1">
    <source>
        <dbReference type="ARBA" id="ARBA00000085"/>
    </source>
</evidence>
<dbReference type="InterPro" id="IPR011006">
    <property type="entry name" value="CheY-like_superfamily"/>
</dbReference>
<comment type="catalytic activity">
    <reaction evidence="1">
        <text>ATP + protein L-histidine = ADP + protein N-phospho-L-histidine.</text>
        <dbReference type="EC" id="2.7.13.3"/>
    </reaction>
</comment>
<dbReference type="Pfam" id="PF00072">
    <property type="entry name" value="Response_reg"/>
    <property type="match status" value="1"/>
</dbReference>
<dbReference type="Gene3D" id="1.10.287.130">
    <property type="match status" value="1"/>
</dbReference>
<feature type="domain" description="PAS" evidence="11">
    <location>
        <begin position="332"/>
        <end position="376"/>
    </location>
</feature>
<evidence type="ECO:0000313" key="13">
    <source>
        <dbReference type="EMBL" id="MDY3562448.1"/>
    </source>
</evidence>
<dbReference type="InterPro" id="IPR001789">
    <property type="entry name" value="Sig_transdc_resp-reg_receiver"/>
</dbReference>
<dbReference type="SMART" id="SM00448">
    <property type="entry name" value="REC"/>
    <property type="match status" value="1"/>
</dbReference>
<organism evidence="13 14">
    <name type="scientific">Gemmata algarum</name>
    <dbReference type="NCBI Taxonomy" id="2975278"/>
    <lineage>
        <taxon>Bacteria</taxon>
        <taxon>Pseudomonadati</taxon>
        <taxon>Planctomycetota</taxon>
        <taxon>Planctomycetia</taxon>
        <taxon>Gemmatales</taxon>
        <taxon>Gemmataceae</taxon>
        <taxon>Gemmata</taxon>
    </lineage>
</organism>
<dbReference type="SUPFAM" id="SSF52172">
    <property type="entry name" value="CheY-like"/>
    <property type="match status" value="1"/>
</dbReference>
<dbReference type="InterPro" id="IPR013767">
    <property type="entry name" value="PAS_fold"/>
</dbReference>
<evidence type="ECO:0000259" key="11">
    <source>
        <dbReference type="PROSITE" id="PS50112"/>
    </source>
</evidence>
<dbReference type="InterPro" id="IPR035965">
    <property type="entry name" value="PAS-like_dom_sf"/>
</dbReference>
<sequence>MSAALAVAGAGAAAAVTVAAPAPAAAPLVAVLVLGAAVVGWRARPTAPARPAPRAATEDSLPESDVRLRLLESAVIHAHDAVAIVEAVPGPVRPGRSVMYVNDAFCRLTGYSRADVIGRSLYMLRGASTDPETLARLGAAMDAGASLRVELRNYRKDGTPFWVDLSAVPVPDPDGTLSHWVLIQRDIDRRKSAERRARQTGQLLRAIIDAFPGPISAKDRDGRYLVMNQFQAELLGVTPEAAVGRTAAELVGPAHGAKTAERDREVMATCRPTQFETRYPSPNGDARPWLASKAPLWMPDGIDSEPAGARGVVTVALDISALKAAEDALRKSEERYRQLFRAVPHPVFVYDTQTLRILAINEAALRKYGYTRDEFLTLTVSDIRVLDAEPPLAPGDSSRPDGPPALRRHRTRRGDLLDVEVSSFALSLEGRGVKLALVNDVTERRKAEEELRRSEGMFRGIFESTSAGVSLTNAAGLFVSCNPAFAAMLGRSVEEVLQLTPASVTHPEDLAAQQALMDEVRAGARDRFAYALRYLRPDGQVVWAELSFAAIRDARGAYEYGLGVSVNVTERRLLEDQLRQAHKMEAIGQMAGGVAHDFNNLLTAVLGNLSLVRLDPGDPNGDLVCAAEQAATRAADLTRKLLGYARRNQLVFAPVEPLEALNEVVGLMRCTVGPRVGLTVDVRPDCPPVHADPTLLVQAIMNLGLNARDAMPDGGVVVFTAQPVDLRADDPVPAGWDDVPPGRYVRFTVADAGCGMSDEVKARLFEPFFTTKGIGKGTGLGLAMVHGIVKQHHGWIEVHSAPGAGTRMELNLPVSELTATPSRSQAPTPLPVPFPAPHNHTPTTILLVDDEQMIRDLGFAVLTRAGYHVLLAEDGQEAVEVFAREWQDIALVILDVTMPRMSGSEASRHMIRIDPSVRVLFSTGYAADDLSELDGSQGLLSKPYRPQELVTAVRAALTITPQPVG</sequence>
<dbReference type="InterPro" id="IPR001610">
    <property type="entry name" value="PAC"/>
</dbReference>
<keyword evidence="8" id="KW-0732">Signal</keyword>
<dbReference type="CDD" id="cd00130">
    <property type="entry name" value="PAS"/>
    <property type="match status" value="3"/>
</dbReference>
<feature type="domain" description="PAS" evidence="11">
    <location>
        <begin position="200"/>
        <end position="253"/>
    </location>
</feature>
<dbReference type="SUPFAM" id="SSF47384">
    <property type="entry name" value="Homodimeric domain of signal transducing histidine kinase"/>
    <property type="match status" value="1"/>
</dbReference>
<keyword evidence="5" id="KW-0418">Kinase</keyword>
<accession>A0ABU5F5Q2</accession>
<feature type="domain" description="Histidine kinase" evidence="9">
    <location>
        <begin position="593"/>
        <end position="816"/>
    </location>
</feature>
<dbReference type="InterPro" id="IPR003594">
    <property type="entry name" value="HATPase_dom"/>
</dbReference>
<keyword evidence="14" id="KW-1185">Reference proteome</keyword>
<dbReference type="Gene3D" id="3.30.565.10">
    <property type="entry name" value="Histidine kinase-like ATPase, C-terminal domain"/>
    <property type="match status" value="1"/>
</dbReference>
<evidence type="ECO:0000259" key="9">
    <source>
        <dbReference type="PROSITE" id="PS50109"/>
    </source>
</evidence>
<dbReference type="Pfam" id="PF13188">
    <property type="entry name" value="PAS_8"/>
    <property type="match status" value="1"/>
</dbReference>
<dbReference type="InterPro" id="IPR003661">
    <property type="entry name" value="HisK_dim/P_dom"/>
</dbReference>
<dbReference type="Pfam" id="PF02518">
    <property type="entry name" value="HATPase_c"/>
    <property type="match status" value="1"/>
</dbReference>
<dbReference type="SMART" id="SM00091">
    <property type="entry name" value="PAS"/>
    <property type="match status" value="4"/>
</dbReference>
<dbReference type="InterPro" id="IPR036890">
    <property type="entry name" value="HATPase_C_sf"/>
</dbReference>
<dbReference type="EC" id="2.7.13.3" evidence="2"/>
<reference evidence="14" key="1">
    <citation type="journal article" date="2023" name="Mar. Drugs">
        <title>Gemmata algarum, a Novel Planctomycete Isolated from an Algal Mat, Displays Antimicrobial Activity.</title>
        <authorList>
            <person name="Kumar G."/>
            <person name="Kallscheuer N."/>
            <person name="Kashif M."/>
            <person name="Ahamad S."/>
            <person name="Jagadeeshwari U."/>
            <person name="Pannikurungottu S."/>
            <person name="Haufschild T."/>
            <person name="Kabuu M."/>
            <person name="Sasikala C."/>
            <person name="Jogler C."/>
            <person name="Ramana C."/>
        </authorList>
    </citation>
    <scope>NUCLEOTIDE SEQUENCE [LARGE SCALE GENOMIC DNA]</scope>
    <source>
        <strain evidence="14">JC673</strain>
    </source>
</reference>
<feature type="domain" description="Response regulatory" evidence="10">
    <location>
        <begin position="844"/>
        <end position="957"/>
    </location>
</feature>
<dbReference type="SMART" id="SM00388">
    <property type="entry name" value="HisKA"/>
    <property type="match status" value="1"/>
</dbReference>
<dbReference type="SMART" id="SM00387">
    <property type="entry name" value="HATPase_c"/>
    <property type="match status" value="1"/>
</dbReference>
<evidence type="ECO:0000259" key="12">
    <source>
        <dbReference type="PROSITE" id="PS50113"/>
    </source>
</evidence>
<evidence type="ECO:0000256" key="4">
    <source>
        <dbReference type="ARBA" id="ARBA00022679"/>
    </source>
</evidence>
<dbReference type="RefSeq" id="WP_320688779.1">
    <property type="nucleotide sequence ID" value="NZ_JAXBLV010000213.1"/>
</dbReference>
<dbReference type="PANTHER" id="PTHR43304">
    <property type="entry name" value="PHYTOCHROME-LIKE PROTEIN CPH1"/>
    <property type="match status" value="1"/>
</dbReference>
<dbReference type="PRINTS" id="PR00344">
    <property type="entry name" value="BCTRLSENSOR"/>
</dbReference>
<evidence type="ECO:0000256" key="6">
    <source>
        <dbReference type="PROSITE-ProRule" id="PRU00169"/>
    </source>
</evidence>
<dbReference type="PROSITE" id="PS50110">
    <property type="entry name" value="RESPONSE_REGULATORY"/>
    <property type="match status" value="1"/>
</dbReference>
<dbReference type="Pfam" id="PF08448">
    <property type="entry name" value="PAS_4"/>
    <property type="match status" value="1"/>
</dbReference>
<dbReference type="InterPro" id="IPR000700">
    <property type="entry name" value="PAS-assoc_C"/>
</dbReference>
<dbReference type="SUPFAM" id="SSF55874">
    <property type="entry name" value="ATPase domain of HSP90 chaperone/DNA topoisomerase II/histidine kinase"/>
    <property type="match status" value="1"/>
</dbReference>
<feature type="signal peptide" evidence="8">
    <location>
        <begin position="1"/>
        <end position="24"/>
    </location>
</feature>
<keyword evidence="4" id="KW-0808">Transferase</keyword>
<dbReference type="InterPro" id="IPR013656">
    <property type="entry name" value="PAS_4"/>
</dbReference>
<evidence type="ECO:0000256" key="7">
    <source>
        <dbReference type="SAM" id="MobiDB-lite"/>
    </source>
</evidence>
<dbReference type="SMART" id="SM00086">
    <property type="entry name" value="PAC"/>
    <property type="match status" value="2"/>
</dbReference>
<evidence type="ECO:0000256" key="3">
    <source>
        <dbReference type="ARBA" id="ARBA00022553"/>
    </source>
</evidence>
<feature type="domain" description="PAS" evidence="11">
    <location>
        <begin position="95"/>
        <end position="144"/>
    </location>
</feature>
<feature type="chain" id="PRO_5047180416" description="histidine kinase" evidence="8">
    <location>
        <begin position="25"/>
        <end position="965"/>
    </location>
</feature>
<proteinExistence type="predicted"/>
<keyword evidence="3 6" id="KW-0597">Phosphoprotein</keyword>
<evidence type="ECO:0000256" key="2">
    <source>
        <dbReference type="ARBA" id="ARBA00012438"/>
    </source>
</evidence>
<protein>
    <recommendedName>
        <fullName evidence="2">histidine kinase</fullName>
        <ecNumber evidence="2">2.7.13.3</ecNumber>
    </recommendedName>
</protein>
<evidence type="ECO:0000313" key="14">
    <source>
        <dbReference type="Proteomes" id="UP001272242"/>
    </source>
</evidence>
<dbReference type="InterPro" id="IPR000014">
    <property type="entry name" value="PAS"/>
</dbReference>
<evidence type="ECO:0000256" key="8">
    <source>
        <dbReference type="SAM" id="SignalP"/>
    </source>
</evidence>
<dbReference type="Gene3D" id="3.40.50.2300">
    <property type="match status" value="1"/>
</dbReference>
<evidence type="ECO:0000256" key="5">
    <source>
        <dbReference type="ARBA" id="ARBA00022777"/>
    </source>
</evidence>
<feature type="domain" description="PAC" evidence="12">
    <location>
        <begin position="147"/>
        <end position="199"/>
    </location>
</feature>
<feature type="domain" description="PAS" evidence="11">
    <location>
        <begin position="454"/>
        <end position="524"/>
    </location>
</feature>
<dbReference type="Gene3D" id="3.30.450.20">
    <property type="entry name" value="PAS domain"/>
    <property type="match status" value="4"/>
</dbReference>
<dbReference type="EMBL" id="JAXBLV010000213">
    <property type="protein sequence ID" value="MDY3562448.1"/>
    <property type="molecule type" value="Genomic_DNA"/>
</dbReference>
<dbReference type="InterPro" id="IPR036097">
    <property type="entry name" value="HisK_dim/P_sf"/>
</dbReference>
<dbReference type="PROSITE" id="PS50109">
    <property type="entry name" value="HIS_KIN"/>
    <property type="match status" value="1"/>
</dbReference>